<feature type="compositionally biased region" description="Acidic residues" evidence="1">
    <location>
        <begin position="521"/>
        <end position="531"/>
    </location>
</feature>
<dbReference type="SUPFAM" id="SSF49785">
    <property type="entry name" value="Galactose-binding domain-like"/>
    <property type="match status" value="1"/>
</dbReference>
<proteinExistence type="predicted"/>
<dbReference type="EMBL" id="VJMH01000054">
    <property type="protein sequence ID" value="KAF0719678.1"/>
    <property type="molecule type" value="Genomic_DNA"/>
</dbReference>
<dbReference type="Proteomes" id="UP000332933">
    <property type="component" value="Unassembled WGS sequence"/>
</dbReference>
<dbReference type="Gene3D" id="2.60.120.260">
    <property type="entry name" value="Galactose-binding domain-like"/>
    <property type="match status" value="1"/>
</dbReference>
<dbReference type="AlphaFoldDB" id="A0A485K408"/>
<dbReference type="EMBL" id="CAADRA010000054">
    <property type="protein sequence ID" value="VFT78098.1"/>
    <property type="molecule type" value="Genomic_DNA"/>
</dbReference>
<evidence type="ECO:0000313" key="4">
    <source>
        <dbReference type="Proteomes" id="UP000332933"/>
    </source>
</evidence>
<feature type="region of interest" description="Disordered" evidence="1">
    <location>
        <begin position="944"/>
        <end position="979"/>
    </location>
</feature>
<protein>
    <submittedName>
        <fullName evidence="3">Aste57867_874 protein</fullName>
    </submittedName>
</protein>
<organism evidence="3 4">
    <name type="scientific">Aphanomyces stellatus</name>
    <dbReference type="NCBI Taxonomy" id="120398"/>
    <lineage>
        <taxon>Eukaryota</taxon>
        <taxon>Sar</taxon>
        <taxon>Stramenopiles</taxon>
        <taxon>Oomycota</taxon>
        <taxon>Saprolegniomycetes</taxon>
        <taxon>Saprolegniales</taxon>
        <taxon>Verrucalvaceae</taxon>
        <taxon>Aphanomyces</taxon>
    </lineage>
</organism>
<sequence>MKELRVLWFGEMPQPVEWHPHWKDHFSEGALLAQLASVESRRNEIRHAIDHELSPTNQEHDDQVDLHPLETNLLAYIQLVEAIHDVHIGVKCSQTNEVESNTTLILSHPLSLWKWKPTSCFGSASTHETSTNWIHVERGMVVLCLACLTALRAEQTPSKDLWRRAAAMFQLAAQRLPAETGLQPAVHVWCHLCIVHTHAIEMNNVEVGEESQTQLARYHSALSRSAYTECTTAQSFVAQMQATSSMGGQLRWLVLAYKAMAKATYCWNEVQLYEHKPEIALLFCDAIIKTKLPMPPQYPHRICVLFTKVMQSIVASHYEIVGLAMDKKALAKHVVAQQPSAMTSDDRLQKFLAMEPLQLKSLQPADISDVGHGPARAALHDVFDIVLQPPNLPISSEPVASTHETPQPLDRCHRTTTSTCPLVLHLPHNATILSPTSNYTTRHRRAIVNPESASRDVRVAIRAHNLGLLPDCASVESLQQEWQYGVEPFTPRLDARQLSRGFTVPHLVSAAEVHAAAAAMDESDDDDDDDGNAAPHPLSVTELDRIIGVATTNHPDWASTRFQSTHVLLEQATPASRAPSPKVHHNIVILKRKPCGLCERAFPLANLVGVVVMKRILALRAHWGLHTEGTPKCSPASFLYRDVRVCVLCNDILYGAGENHISSTGSSGSAVIANPSTPTNTLAVHDPTPQLPKNSRLTTSIGQHVQQLRRSSKLEHTHADRPELDEIGYMMHQTILNDALLLSAPAQVHKYLDVTRRRGVKASQSSVLLLGVPSNAINPLGHRGIHTHEEQAPWWEVDLGVHCDITSVEIWNCVDSDPQVAARLFPCHILLLLKPGHRRSLLELKAVAVDSTVVAAPTQPLRWRTKPGSVCRHVRIVVDKLTYLHVERVHVFGTPRKDDLAKTTTRPATAAITSKLKMRFQGVAGGQQLPTATAVGRRARLLHATTPSDSNGSPRPKSAGFLMPTASSHRRQQLGHDLRDQIENELIA</sequence>
<dbReference type="OrthoDB" id="547680at2759"/>
<accession>A0A485K408</accession>
<gene>
    <name evidence="3" type="primary">Aste57867_874</name>
    <name evidence="2" type="ORF">As57867_000873</name>
    <name evidence="3" type="ORF">ASTE57867_874</name>
</gene>
<dbReference type="InterPro" id="IPR008979">
    <property type="entry name" value="Galactose-bd-like_sf"/>
</dbReference>
<name>A0A485K408_9STRA</name>
<reference evidence="3 4" key="1">
    <citation type="submission" date="2019-03" db="EMBL/GenBank/DDBJ databases">
        <authorList>
            <person name="Gaulin E."/>
            <person name="Dumas B."/>
        </authorList>
    </citation>
    <scope>NUCLEOTIDE SEQUENCE [LARGE SCALE GENOMIC DNA]</scope>
    <source>
        <strain evidence="3">CBS 568.67</strain>
    </source>
</reference>
<evidence type="ECO:0000313" key="2">
    <source>
        <dbReference type="EMBL" id="KAF0719678.1"/>
    </source>
</evidence>
<feature type="region of interest" description="Disordered" evidence="1">
    <location>
        <begin position="517"/>
        <end position="537"/>
    </location>
</feature>
<reference evidence="2" key="2">
    <citation type="submission" date="2019-06" db="EMBL/GenBank/DDBJ databases">
        <title>Genomics analysis of Aphanomyces spp. identifies a new class of oomycete effector associated with host adaptation.</title>
        <authorList>
            <person name="Gaulin E."/>
        </authorList>
    </citation>
    <scope>NUCLEOTIDE SEQUENCE</scope>
    <source>
        <strain evidence="2">CBS 578.67</strain>
    </source>
</reference>
<evidence type="ECO:0000256" key="1">
    <source>
        <dbReference type="SAM" id="MobiDB-lite"/>
    </source>
</evidence>
<keyword evidence="4" id="KW-1185">Reference proteome</keyword>
<evidence type="ECO:0000313" key="3">
    <source>
        <dbReference type="EMBL" id="VFT78098.1"/>
    </source>
</evidence>